<sequence>MNTGFAAACLLSMGNSATAKQGAVPIATFQFPAASLLKVHLHSRQGGTHDRYPLDAPPRCTKSTTALSILDFSLMYLNGSA</sequence>
<protein>
    <submittedName>
        <fullName evidence="1">Uncharacterized protein</fullName>
    </submittedName>
</protein>
<dbReference type="AlphaFoldDB" id="A0A109CME5"/>
<proteinExistence type="predicted"/>
<organism evidence="1 2">
    <name type="scientific">Agrobacterium vitis</name>
    <name type="common">Rhizobium vitis</name>
    <dbReference type="NCBI Taxonomy" id="373"/>
    <lineage>
        <taxon>Bacteria</taxon>
        <taxon>Pseudomonadati</taxon>
        <taxon>Pseudomonadota</taxon>
        <taxon>Alphaproteobacteria</taxon>
        <taxon>Hyphomicrobiales</taxon>
        <taxon>Rhizobiaceae</taxon>
        <taxon>Rhizobium/Agrobacterium group</taxon>
        <taxon>Agrobacterium</taxon>
    </lineage>
</organism>
<dbReference type="EMBL" id="QUSG01000012">
    <property type="protein sequence ID" value="KAA3525292.1"/>
    <property type="molecule type" value="Genomic_DNA"/>
</dbReference>
<comment type="caution">
    <text evidence="1">The sequence shown here is derived from an EMBL/GenBank/DDBJ whole genome shotgun (WGS) entry which is preliminary data.</text>
</comment>
<name>A0A109CME5_AGRVI</name>
<evidence type="ECO:0000313" key="2">
    <source>
        <dbReference type="Proteomes" id="UP000436911"/>
    </source>
</evidence>
<evidence type="ECO:0000313" key="1">
    <source>
        <dbReference type="EMBL" id="KAA3525292.1"/>
    </source>
</evidence>
<reference evidence="1 2" key="1">
    <citation type="submission" date="2018-08" db="EMBL/GenBank/DDBJ databases">
        <title>Genome sequencing of Agrobacterium vitis strain ICMP 10754.</title>
        <authorList>
            <person name="Visnovsky S.B."/>
            <person name="Pitman A.R."/>
        </authorList>
    </citation>
    <scope>NUCLEOTIDE SEQUENCE [LARGE SCALE GENOMIC DNA]</scope>
    <source>
        <strain evidence="1 2">ICMP 10754</strain>
    </source>
</reference>
<accession>A0A109CME5</accession>
<dbReference type="Proteomes" id="UP000436911">
    <property type="component" value="Unassembled WGS sequence"/>
</dbReference>
<gene>
    <name evidence="1" type="ORF">DXT89_18345</name>
</gene>